<sequence>MTACAIHGCDQAPTAVLTYTARGRRYRYLLCAADAQTGAVWVRERLGTEPATAPLTAAAGVDQPALFDGPEGMG</sequence>
<comment type="caution">
    <text evidence="1">The sequence shown here is derived from an EMBL/GenBank/DDBJ whole genome shotgun (WGS) entry which is preliminary data.</text>
</comment>
<gene>
    <name evidence="1" type="ORF">CLV63_113215</name>
</gene>
<dbReference type="RefSeq" id="WP_106584489.1">
    <property type="nucleotide sequence ID" value="NZ_PYGA01000013.1"/>
</dbReference>
<evidence type="ECO:0000313" key="2">
    <source>
        <dbReference type="Proteomes" id="UP000240542"/>
    </source>
</evidence>
<organism evidence="1 2">
    <name type="scientific">Murinocardiopsis flavida</name>
    <dbReference type="NCBI Taxonomy" id="645275"/>
    <lineage>
        <taxon>Bacteria</taxon>
        <taxon>Bacillati</taxon>
        <taxon>Actinomycetota</taxon>
        <taxon>Actinomycetes</taxon>
        <taxon>Streptosporangiales</taxon>
        <taxon>Nocardiopsidaceae</taxon>
        <taxon>Murinocardiopsis</taxon>
    </lineage>
</organism>
<proteinExistence type="predicted"/>
<dbReference type="AlphaFoldDB" id="A0A2P8DFR0"/>
<dbReference type="Proteomes" id="UP000240542">
    <property type="component" value="Unassembled WGS sequence"/>
</dbReference>
<name>A0A2P8DFR0_9ACTN</name>
<protein>
    <submittedName>
        <fullName evidence="1">Uncharacterized protein</fullName>
    </submittedName>
</protein>
<evidence type="ECO:0000313" key="1">
    <source>
        <dbReference type="EMBL" id="PSK96052.1"/>
    </source>
</evidence>
<reference evidence="1 2" key="1">
    <citation type="submission" date="2018-03" db="EMBL/GenBank/DDBJ databases">
        <title>Genomic Encyclopedia of Archaeal and Bacterial Type Strains, Phase II (KMG-II): from individual species to whole genera.</title>
        <authorList>
            <person name="Goeker M."/>
        </authorList>
    </citation>
    <scope>NUCLEOTIDE SEQUENCE [LARGE SCALE GENOMIC DNA]</scope>
    <source>
        <strain evidence="1 2">DSM 45312</strain>
    </source>
</reference>
<accession>A0A2P8DFR0</accession>
<dbReference type="EMBL" id="PYGA01000013">
    <property type="protein sequence ID" value="PSK96052.1"/>
    <property type="molecule type" value="Genomic_DNA"/>
</dbReference>
<keyword evidence="2" id="KW-1185">Reference proteome</keyword>